<evidence type="ECO:0000313" key="4">
    <source>
        <dbReference type="EMBL" id="PSR23093.1"/>
    </source>
</evidence>
<evidence type="ECO:0000256" key="2">
    <source>
        <dbReference type="ARBA" id="ARBA00049988"/>
    </source>
</evidence>
<dbReference type="SUPFAM" id="SSF47598">
    <property type="entry name" value="Ribbon-helix-helix"/>
    <property type="match status" value="1"/>
</dbReference>
<dbReference type="Pfam" id="PF08681">
    <property type="entry name" value="TacA1"/>
    <property type="match status" value="1"/>
</dbReference>
<feature type="region of interest" description="Disordered" evidence="3">
    <location>
        <begin position="1"/>
        <end position="27"/>
    </location>
</feature>
<evidence type="ECO:0000256" key="3">
    <source>
        <dbReference type="SAM" id="MobiDB-lite"/>
    </source>
</evidence>
<reference evidence="4 5" key="1">
    <citation type="journal article" date="2014" name="BMC Genomics">
        <title>Comparison of environmental and isolate Sulfobacillus genomes reveals diverse carbon, sulfur, nitrogen, and hydrogen metabolisms.</title>
        <authorList>
            <person name="Justice N.B."/>
            <person name="Norman A."/>
            <person name="Brown C.T."/>
            <person name="Singh A."/>
            <person name="Thomas B.C."/>
            <person name="Banfield J.F."/>
        </authorList>
    </citation>
    <scope>NUCLEOTIDE SEQUENCE [LARGE SCALE GENOMIC DNA]</scope>
    <source>
        <strain evidence="4">AMDSBA1</strain>
    </source>
</reference>
<dbReference type="InterPro" id="IPR010985">
    <property type="entry name" value="Ribbon_hlx_hlx"/>
</dbReference>
<dbReference type="PANTHER" id="PTHR35401:SF2">
    <property type="entry name" value="ABC-TYPE TRANSPORT SYSTEM"/>
    <property type="match status" value="1"/>
</dbReference>
<comment type="caution">
    <text evidence="4">The sequence shown here is derived from an EMBL/GenBank/DDBJ whole genome shotgun (WGS) entry which is preliminary data.</text>
</comment>
<dbReference type="GO" id="GO:0006355">
    <property type="term" value="P:regulation of DNA-templated transcription"/>
    <property type="evidence" value="ECO:0007669"/>
    <property type="project" value="InterPro"/>
</dbReference>
<evidence type="ECO:0000256" key="1">
    <source>
        <dbReference type="ARBA" id="ARBA00022649"/>
    </source>
</evidence>
<name>A0A2T2WLJ2_9FIRM</name>
<keyword evidence="1" id="KW-1277">Toxin-antitoxin system</keyword>
<comment type="similarity">
    <text evidence="2">Belongs to the TacA antitoxin family.</text>
</comment>
<dbReference type="Gene3D" id="1.20.5.780">
    <property type="entry name" value="Single helix bin"/>
    <property type="match status" value="1"/>
</dbReference>
<protein>
    <submittedName>
        <fullName evidence="4">DUF1778 domain-containing protein</fullName>
    </submittedName>
</protein>
<feature type="compositionally biased region" description="Basic residues" evidence="3">
    <location>
        <begin position="1"/>
        <end position="22"/>
    </location>
</feature>
<dbReference type="Proteomes" id="UP000242699">
    <property type="component" value="Unassembled WGS sequence"/>
</dbReference>
<accession>A0A2T2WLJ2</accession>
<dbReference type="PANTHER" id="PTHR35401">
    <property type="entry name" value="COPG FAMILY HELIX-TURN-HELIX PROTEIN-RELATED-RELATED"/>
    <property type="match status" value="1"/>
</dbReference>
<dbReference type="EMBL" id="PXYT01000099">
    <property type="protein sequence ID" value="PSR23093.1"/>
    <property type="molecule type" value="Genomic_DNA"/>
</dbReference>
<dbReference type="AlphaFoldDB" id="A0A2T2WLJ2"/>
<organism evidence="4 5">
    <name type="scientific">Sulfobacillus benefaciens</name>
    <dbReference type="NCBI Taxonomy" id="453960"/>
    <lineage>
        <taxon>Bacteria</taxon>
        <taxon>Bacillati</taxon>
        <taxon>Bacillota</taxon>
        <taxon>Clostridia</taxon>
        <taxon>Eubacteriales</taxon>
        <taxon>Clostridiales Family XVII. Incertae Sedis</taxon>
        <taxon>Sulfobacillus</taxon>
    </lineage>
</organism>
<sequence length="118" mass="13043">MDKCRTLRITKSSRKRGSRMHSKTVVSPREARLEIRVSAEIKALLDEAAASVGLSTSAFVLATVTPRAREVVQQHEMMELSAAESQAFVHQLLNPAEPSAALRQAAARYWARVERSPS</sequence>
<proteinExistence type="inferred from homology"/>
<evidence type="ECO:0000313" key="5">
    <source>
        <dbReference type="Proteomes" id="UP000242699"/>
    </source>
</evidence>
<gene>
    <name evidence="4" type="ORF">C7B43_20335</name>
</gene>
<dbReference type="InterPro" id="IPR014795">
    <property type="entry name" value="TacA_1-like"/>
</dbReference>